<comment type="caution">
    <text evidence="2">The sequence shown here is derived from an EMBL/GenBank/DDBJ whole genome shotgun (WGS) entry which is preliminary data.</text>
</comment>
<accession>A0A8S1P6X1</accession>
<keyword evidence="1" id="KW-0812">Transmembrane</keyword>
<feature type="transmembrane region" description="Helical" evidence="1">
    <location>
        <begin position="64"/>
        <end position="82"/>
    </location>
</feature>
<sequence length="129" mass="15040">MEENLLNIDGPLNKSEINLIDQSKLSIDQTKEQTIKALSITNSEEPKNDCDFCFNGKNFCFGRFILLACCFVVLLSAFLLCYRDPFKTSNFPSIFLLILDAICFILIFRFSWHYTKKQKNIQRERLLPD</sequence>
<keyword evidence="1" id="KW-0472">Membrane</keyword>
<reference evidence="2" key="1">
    <citation type="submission" date="2021-01" db="EMBL/GenBank/DDBJ databases">
        <authorList>
            <consortium name="Genoscope - CEA"/>
            <person name="William W."/>
        </authorList>
    </citation>
    <scope>NUCLEOTIDE SEQUENCE</scope>
</reference>
<gene>
    <name evidence="2" type="ORF">PSON_ATCC_30995.1.T0710010</name>
</gene>
<evidence type="ECO:0008006" key="4">
    <source>
        <dbReference type="Google" id="ProtNLM"/>
    </source>
</evidence>
<evidence type="ECO:0000313" key="3">
    <source>
        <dbReference type="Proteomes" id="UP000692954"/>
    </source>
</evidence>
<proteinExistence type="predicted"/>
<feature type="transmembrane region" description="Helical" evidence="1">
    <location>
        <begin position="94"/>
        <end position="112"/>
    </location>
</feature>
<dbReference type="EMBL" id="CAJJDN010000071">
    <property type="protein sequence ID" value="CAD8098839.1"/>
    <property type="molecule type" value="Genomic_DNA"/>
</dbReference>
<organism evidence="2 3">
    <name type="scientific">Paramecium sonneborni</name>
    <dbReference type="NCBI Taxonomy" id="65129"/>
    <lineage>
        <taxon>Eukaryota</taxon>
        <taxon>Sar</taxon>
        <taxon>Alveolata</taxon>
        <taxon>Ciliophora</taxon>
        <taxon>Intramacronucleata</taxon>
        <taxon>Oligohymenophorea</taxon>
        <taxon>Peniculida</taxon>
        <taxon>Parameciidae</taxon>
        <taxon>Paramecium</taxon>
    </lineage>
</organism>
<dbReference type="AlphaFoldDB" id="A0A8S1P6X1"/>
<protein>
    <recommendedName>
        <fullName evidence="4">Transmembrane protein</fullName>
    </recommendedName>
</protein>
<name>A0A8S1P6X1_9CILI</name>
<evidence type="ECO:0000313" key="2">
    <source>
        <dbReference type="EMBL" id="CAD8098839.1"/>
    </source>
</evidence>
<dbReference type="Proteomes" id="UP000692954">
    <property type="component" value="Unassembled WGS sequence"/>
</dbReference>
<evidence type="ECO:0000256" key="1">
    <source>
        <dbReference type="SAM" id="Phobius"/>
    </source>
</evidence>
<keyword evidence="1" id="KW-1133">Transmembrane helix</keyword>
<keyword evidence="3" id="KW-1185">Reference proteome</keyword>